<evidence type="ECO:0000313" key="2">
    <source>
        <dbReference type="EMBL" id="MED6115412.1"/>
    </source>
</evidence>
<feature type="region of interest" description="Disordered" evidence="1">
    <location>
        <begin position="1"/>
        <end position="27"/>
    </location>
</feature>
<proteinExistence type="predicted"/>
<feature type="non-terminal residue" evidence="2">
    <location>
        <position position="1"/>
    </location>
</feature>
<protein>
    <submittedName>
        <fullName evidence="2">Uncharacterized protein</fullName>
    </submittedName>
</protein>
<keyword evidence="3" id="KW-1185">Reference proteome</keyword>
<organism evidence="2 3">
    <name type="scientific">Stylosanthes scabra</name>
    <dbReference type="NCBI Taxonomy" id="79078"/>
    <lineage>
        <taxon>Eukaryota</taxon>
        <taxon>Viridiplantae</taxon>
        <taxon>Streptophyta</taxon>
        <taxon>Embryophyta</taxon>
        <taxon>Tracheophyta</taxon>
        <taxon>Spermatophyta</taxon>
        <taxon>Magnoliopsida</taxon>
        <taxon>eudicotyledons</taxon>
        <taxon>Gunneridae</taxon>
        <taxon>Pentapetalae</taxon>
        <taxon>rosids</taxon>
        <taxon>fabids</taxon>
        <taxon>Fabales</taxon>
        <taxon>Fabaceae</taxon>
        <taxon>Papilionoideae</taxon>
        <taxon>50 kb inversion clade</taxon>
        <taxon>dalbergioids sensu lato</taxon>
        <taxon>Dalbergieae</taxon>
        <taxon>Pterocarpus clade</taxon>
        <taxon>Stylosanthes</taxon>
    </lineage>
</organism>
<evidence type="ECO:0000313" key="3">
    <source>
        <dbReference type="Proteomes" id="UP001341840"/>
    </source>
</evidence>
<dbReference type="EMBL" id="JASCZI010001734">
    <property type="protein sequence ID" value="MED6115412.1"/>
    <property type="molecule type" value="Genomic_DNA"/>
</dbReference>
<gene>
    <name evidence="2" type="ORF">PIB30_090275</name>
</gene>
<feature type="compositionally biased region" description="Basic and acidic residues" evidence="1">
    <location>
        <begin position="1"/>
        <end position="23"/>
    </location>
</feature>
<sequence length="62" mass="7265">RQWWRGREADGDAEEKGDGDGWRRRGARQARVRDGQRHWHYEELLFSSILSWVWVVGNAAAA</sequence>
<dbReference type="Proteomes" id="UP001341840">
    <property type="component" value="Unassembled WGS sequence"/>
</dbReference>
<accession>A0ABU6QTM6</accession>
<comment type="caution">
    <text evidence="2">The sequence shown here is derived from an EMBL/GenBank/DDBJ whole genome shotgun (WGS) entry which is preliminary data.</text>
</comment>
<reference evidence="2 3" key="1">
    <citation type="journal article" date="2023" name="Plants (Basel)">
        <title>Bridging the Gap: Combining Genomics and Transcriptomics Approaches to Understand Stylosanthes scabra, an Orphan Legume from the Brazilian Caatinga.</title>
        <authorList>
            <person name="Ferreira-Neto J.R.C."/>
            <person name="da Silva M.D."/>
            <person name="Binneck E."/>
            <person name="de Melo N.F."/>
            <person name="da Silva R.H."/>
            <person name="de Melo A.L.T.M."/>
            <person name="Pandolfi V."/>
            <person name="Bustamante F.O."/>
            <person name="Brasileiro-Vidal A.C."/>
            <person name="Benko-Iseppon A.M."/>
        </authorList>
    </citation>
    <scope>NUCLEOTIDE SEQUENCE [LARGE SCALE GENOMIC DNA]</scope>
    <source>
        <tissue evidence="2">Leaves</tissue>
    </source>
</reference>
<name>A0ABU6QTM6_9FABA</name>
<evidence type="ECO:0000256" key="1">
    <source>
        <dbReference type="SAM" id="MobiDB-lite"/>
    </source>
</evidence>